<dbReference type="InterPro" id="IPR042100">
    <property type="entry name" value="Bug_dom1"/>
</dbReference>
<keyword evidence="3" id="KW-1185">Reference proteome</keyword>
<proteinExistence type="inferred from homology"/>
<dbReference type="AlphaFoldDB" id="A0A261SL33"/>
<organism evidence="2 3">
    <name type="scientific">Bordetella genomosp. 10</name>
    <dbReference type="NCBI Taxonomy" id="1416804"/>
    <lineage>
        <taxon>Bacteria</taxon>
        <taxon>Pseudomonadati</taxon>
        <taxon>Pseudomonadota</taxon>
        <taxon>Betaproteobacteria</taxon>
        <taxon>Burkholderiales</taxon>
        <taxon>Alcaligenaceae</taxon>
        <taxon>Bordetella</taxon>
    </lineage>
</organism>
<dbReference type="OrthoDB" id="8678477at2"/>
<dbReference type="InterPro" id="IPR005064">
    <property type="entry name" value="BUG"/>
</dbReference>
<dbReference type="PANTHER" id="PTHR42928">
    <property type="entry name" value="TRICARBOXYLATE-BINDING PROTEIN"/>
    <property type="match status" value="1"/>
</dbReference>
<dbReference type="EMBL" id="NEVM01000001">
    <property type="protein sequence ID" value="OZI37470.1"/>
    <property type="molecule type" value="Genomic_DNA"/>
</dbReference>
<accession>A0A261SL33</accession>
<dbReference type="Gene3D" id="3.40.190.10">
    <property type="entry name" value="Periplasmic binding protein-like II"/>
    <property type="match status" value="1"/>
</dbReference>
<evidence type="ECO:0008006" key="4">
    <source>
        <dbReference type="Google" id="ProtNLM"/>
    </source>
</evidence>
<sequence length="180" mass="19231">MQDVIDAARQHPGKINYGSSGAGTVLHLSMQGLMDAAGASALHVPYKSSSEMVTGLMGGQIDVFDETPTVSRQYKLRPLALFSETRLAAYPDVPTVKELGYPIAFSVWGGLIAPKGLPAAVRARLEAACDQAVHTAAYQEAANKLDTPLVYKKGADFASFVNAEYARYGAIVKRIGLDKE</sequence>
<evidence type="ECO:0000313" key="3">
    <source>
        <dbReference type="Proteomes" id="UP000216020"/>
    </source>
</evidence>
<name>A0A261SL33_9BORD</name>
<dbReference type="Proteomes" id="UP000216020">
    <property type="component" value="Unassembled WGS sequence"/>
</dbReference>
<protein>
    <recommendedName>
        <fullName evidence="4">ABC transporter substrate-binding protein</fullName>
    </recommendedName>
</protein>
<evidence type="ECO:0000256" key="1">
    <source>
        <dbReference type="ARBA" id="ARBA00006987"/>
    </source>
</evidence>
<comment type="similarity">
    <text evidence="1">Belongs to the UPF0065 (bug) family.</text>
</comment>
<dbReference type="Gene3D" id="3.40.190.150">
    <property type="entry name" value="Bordetella uptake gene, domain 1"/>
    <property type="match status" value="1"/>
</dbReference>
<dbReference type="Pfam" id="PF03401">
    <property type="entry name" value="TctC"/>
    <property type="match status" value="1"/>
</dbReference>
<reference evidence="3" key="1">
    <citation type="submission" date="2017-05" db="EMBL/GenBank/DDBJ databases">
        <title>Complete and WGS of Bordetella genogroups.</title>
        <authorList>
            <person name="Spilker T."/>
            <person name="Lipuma J."/>
        </authorList>
    </citation>
    <scope>NUCLEOTIDE SEQUENCE [LARGE SCALE GENOMIC DNA]</scope>
    <source>
        <strain evidence="3">AU16122</strain>
    </source>
</reference>
<dbReference type="PANTHER" id="PTHR42928:SF5">
    <property type="entry name" value="BLR1237 PROTEIN"/>
    <property type="match status" value="1"/>
</dbReference>
<comment type="caution">
    <text evidence="2">The sequence shown here is derived from an EMBL/GenBank/DDBJ whole genome shotgun (WGS) entry which is preliminary data.</text>
</comment>
<gene>
    <name evidence="2" type="ORF">CAL29_03420</name>
</gene>
<dbReference type="CDD" id="cd07012">
    <property type="entry name" value="PBP2_Bug_TTT"/>
    <property type="match status" value="1"/>
</dbReference>
<dbReference type="SUPFAM" id="SSF53850">
    <property type="entry name" value="Periplasmic binding protein-like II"/>
    <property type="match status" value="1"/>
</dbReference>
<evidence type="ECO:0000313" key="2">
    <source>
        <dbReference type="EMBL" id="OZI37470.1"/>
    </source>
</evidence>